<dbReference type="CDD" id="cd00009">
    <property type="entry name" value="AAA"/>
    <property type="match status" value="1"/>
</dbReference>
<evidence type="ECO:0000256" key="5">
    <source>
        <dbReference type="ARBA" id="ARBA00022840"/>
    </source>
</evidence>
<dbReference type="InterPro" id="IPR001957">
    <property type="entry name" value="Chromosome_initiator_DnaA"/>
</dbReference>
<keyword evidence="16" id="KW-1185">Reference proteome</keyword>
<comment type="function">
    <text evidence="8 10">Plays an essential role in the initiation and regulation of chromosomal replication. ATP-DnaA binds to the origin of replication (oriC) to initiate formation of the DNA replication initiation complex once per cell cycle. Binds the DnaA box (a 9 base pair repeat at the origin) and separates the double-stranded (ds)DNA. Forms a right-handed helical filament on oriC DNA; dsDNA binds to the exterior of the filament while single-stranded (ss)DNA is stabiized in the filament's interior. The ATP-DnaA-oriC complex binds and stabilizes one strand of the AT-rich DNA unwinding element (DUE), permitting loading of DNA polymerase. After initiation quickly degrades to an ADP-DnaA complex that is not apt for DNA replication. Binds acidic phospholipids.</text>
</comment>
<keyword evidence="4 8" id="KW-0547">Nucleotide-binding</keyword>
<sequence>MSEELSSKKLWDKISFSLFQDLGAISFASFVDPLTPVGIENNRFIIQVPGEFADKIINQWNNEISMKFVEYANNETGEFIRPEFQKTAANHTSESEQANPTLSSQTAPLESEQHIPFSQDAGLNPDFTFDHFVIGSGNENARAIAQAVAEGPGKVYNPYLIYGGVGLGKTHLMQAIGNKYAKDNPNARIKYATAEDFLNDFTNSLRKGGDTNATALFKKTYRSLDMLLVDDIQFWAGKPQVQEEFFNTFNALTKANKQIVMTSDRYPNDIPDLQDRLKSRFEQGITSDIQKPDVQTRVAILRNLQDQNDLDIPNDVLQLIGESVDDNVRTLEGAFHKFEAKIRYMNKPATIETAKTILDEINANKKTVVTVDRIQQVVAAYYMQTVDDMKSSRRQSDLVMARHVAIYLTRTMTDMSLPQIGHAFGDRDHSSISHAFTKIEEQVEKEARMKEMIQALAEDIRNGQ</sequence>
<feature type="binding site" evidence="8">
    <location>
        <position position="168"/>
    </location>
    <ligand>
        <name>ATP</name>
        <dbReference type="ChEBI" id="CHEBI:30616"/>
    </ligand>
</feature>
<dbReference type="SUPFAM" id="SSF52540">
    <property type="entry name" value="P-loop containing nucleoside triphosphate hydrolases"/>
    <property type="match status" value="1"/>
</dbReference>
<proteinExistence type="inferred from homology"/>
<evidence type="ECO:0000256" key="6">
    <source>
        <dbReference type="ARBA" id="ARBA00023121"/>
    </source>
</evidence>
<dbReference type="Gene3D" id="3.40.50.300">
    <property type="entry name" value="P-loop containing nucleotide triphosphate hydrolases"/>
    <property type="match status" value="1"/>
</dbReference>
<keyword evidence="5 8" id="KW-0067">ATP-binding</keyword>
<dbReference type="SUPFAM" id="SSF48295">
    <property type="entry name" value="TrpR-like"/>
    <property type="match status" value="1"/>
</dbReference>
<evidence type="ECO:0000313" key="15">
    <source>
        <dbReference type="EMBL" id="MBS9336656.1"/>
    </source>
</evidence>
<evidence type="ECO:0000259" key="13">
    <source>
        <dbReference type="SMART" id="SM00382"/>
    </source>
</evidence>
<comment type="similarity">
    <text evidence="1 8 11">Belongs to the DnaA family.</text>
</comment>
<dbReference type="PRINTS" id="PR00051">
    <property type="entry name" value="DNAA"/>
</dbReference>
<comment type="domain">
    <text evidence="8">Domain I is involved in oligomerization and binding regulators, domain II is flexibile and of varying length in different bacteria, domain III forms the AAA+ region, while domain IV binds dsDNA.</text>
</comment>
<dbReference type="EMBL" id="JAAMFJ010000002">
    <property type="protein sequence ID" value="MBS9336656.1"/>
    <property type="molecule type" value="Genomic_DNA"/>
</dbReference>
<feature type="region of interest" description="Domain I, interacts with DnaA modulators" evidence="8">
    <location>
        <begin position="1"/>
        <end position="96"/>
    </location>
</feature>
<dbReference type="SMART" id="SM00760">
    <property type="entry name" value="Bac_DnaA_C"/>
    <property type="match status" value="1"/>
</dbReference>
<dbReference type="InterPro" id="IPR018312">
    <property type="entry name" value="Chromosome_initiator_DnaA_CS"/>
</dbReference>
<keyword evidence="7 8" id="KW-0238">DNA-binding</keyword>
<keyword evidence="2 8" id="KW-0963">Cytoplasm</keyword>
<gene>
    <name evidence="8 15" type="primary">dnaA</name>
    <name evidence="15" type="ORF">G6R28_05375</name>
</gene>
<dbReference type="InterPro" id="IPR038454">
    <property type="entry name" value="DnaA_N_sf"/>
</dbReference>
<evidence type="ECO:0000256" key="4">
    <source>
        <dbReference type="ARBA" id="ARBA00022741"/>
    </source>
</evidence>
<feature type="compositionally biased region" description="Polar residues" evidence="12">
    <location>
        <begin position="88"/>
        <end position="108"/>
    </location>
</feature>
<comment type="caution">
    <text evidence="8">Lacks conserved residue(s) required for the propagation of feature annotation.</text>
</comment>
<evidence type="ECO:0000259" key="14">
    <source>
        <dbReference type="SMART" id="SM00760"/>
    </source>
</evidence>
<name>A0ABS5QU46_9LACO</name>
<organism evidence="15 16">
    <name type="scientific">Fructobacillus papyrifericola</name>
    <dbReference type="NCBI Taxonomy" id="2713172"/>
    <lineage>
        <taxon>Bacteria</taxon>
        <taxon>Bacillati</taxon>
        <taxon>Bacillota</taxon>
        <taxon>Bacilli</taxon>
        <taxon>Lactobacillales</taxon>
        <taxon>Lactobacillaceae</taxon>
        <taxon>Fructobacillus</taxon>
    </lineage>
</organism>
<dbReference type="PROSITE" id="PS01008">
    <property type="entry name" value="DNAA"/>
    <property type="match status" value="1"/>
</dbReference>
<evidence type="ECO:0000256" key="8">
    <source>
        <dbReference type="HAMAP-Rule" id="MF_00377"/>
    </source>
</evidence>
<reference evidence="15 16" key="1">
    <citation type="submission" date="2020-02" db="EMBL/GenBank/DDBJ databases">
        <title>Fructobacillus sp. isolated from paper mulberry of Taiwan.</title>
        <authorList>
            <person name="Lin S.-T."/>
        </authorList>
    </citation>
    <scope>NUCLEOTIDE SEQUENCE [LARGE SCALE GENOMIC DNA]</scope>
    <source>
        <strain evidence="15 16">M1-21</strain>
    </source>
</reference>
<feature type="binding site" evidence="8">
    <location>
        <position position="169"/>
    </location>
    <ligand>
        <name>ATP</name>
        <dbReference type="ChEBI" id="CHEBI:30616"/>
    </ligand>
</feature>
<keyword evidence="6 8" id="KW-0446">Lipid-binding</keyword>
<dbReference type="Gene3D" id="1.10.8.60">
    <property type="match status" value="1"/>
</dbReference>
<dbReference type="Gene3D" id="1.10.1750.10">
    <property type="match status" value="1"/>
</dbReference>
<dbReference type="SMART" id="SM00382">
    <property type="entry name" value="AAA"/>
    <property type="match status" value="1"/>
</dbReference>
<dbReference type="InterPro" id="IPR020591">
    <property type="entry name" value="Chromosome_initiator_DnaA-like"/>
</dbReference>
<feature type="binding site" evidence="8">
    <location>
        <position position="166"/>
    </location>
    <ligand>
        <name>ATP</name>
        <dbReference type="ChEBI" id="CHEBI:30616"/>
    </ligand>
</feature>
<dbReference type="PANTHER" id="PTHR30050:SF2">
    <property type="entry name" value="CHROMOSOMAL REPLICATION INITIATOR PROTEIN DNAA"/>
    <property type="match status" value="1"/>
</dbReference>
<dbReference type="InterPro" id="IPR003593">
    <property type="entry name" value="AAA+_ATPase"/>
</dbReference>
<evidence type="ECO:0000256" key="2">
    <source>
        <dbReference type="ARBA" id="ARBA00022490"/>
    </source>
</evidence>
<feature type="domain" description="Chromosomal replication initiator DnaA C-terminal" evidence="14">
    <location>
        <begin position="370"/>
        <end position="439"/>
    </location>
</feature>
<keyword evidence="3 8" id="KW-0235">DNA replication</keyword>
<feature type="region of interest" description="Disordered" evidence="12">
    <location>
        <begin position="88"/>
        <end position="109"/>
    </location>
</feature>
<dbReference type="NCBIfam" id="TIGR00362">
    <property type="entry name" value="DnaA"/>
    <property type="match status" value="1"/>
</dbReference>
<dbReference type="Pfam" id="PF00308">
    <property type="entry name" value="Bac_DnaA"/>
    <property type="match status" value="1"/>
</dbReference>
<comment type="subunit">
    <text evidence="8">Oligomerizes as a right-handed, spiral filament on DNA at oriC.</text>
</comment>
<evidence type="ECO:0000256" key="11">
    <source>
        <dbReference type="RuleBase" id="RU004227"/>
    </source>
</evidence>
<dbReference type="CDD" id="cd06571">
    <property type="entry name" value="Bac_DnaA_C"/>
    <property type="match status" value="1"/>
</dbReference>
<evidence type="ECO:0000256" key="1">
    <source>
        <dbReference type="ARBA" id="ARBA00006583"/>
    </source>
</evidence>
<feature type="region of interest" description="Domain IV, binds dsDNA" evidence="8">
    <location>
        <begin position="343"/>
        <end position="464"/>
    </location>
</feature>
<dbReference type="Gene3D" id="3.30.300.180">
    <property type="match status" value="1"/>
</dbReference>
<dbReference type="RefSeq" id="WP_213793206.1">
    <property type="nucleotide sequence ID" value="NZ_JAAMFJ010000002.1"/>
</dbReference>
<evidence type="ECO:0000256" key="3">
    <source>
        <dbReference type="ARBA" id="ARBA00022705"/>
    </source>
</evidence>
<dbReference type="Proteomes" id="UP000735205">
    <property type="component" value="Unassembled WGS sequence"/>
</dbReference>
<accession>A0ABS5QU46</accession>
<evidence type="ECO:0000313" key="16">
    <source>
        <dbReference type="Proteomes" id="UP000735205"/>
    </source>
</evidence>
<evidence type="ECO:0000256" key="9">
    <source>
        <dbReference type="NCBIfam" id="TIGR00362"/>
    </source>
</evidence>
<evidence type="ECO:0000256" key="12">
    <source>
        <dbReference type="SAM" id="MobiDB-lite"/>
    </source>
</evidence>
<dbReference type="InterPro" id="IPR010921">
    <property type="entry name" value="Trp_repressor/repl_initiator"/>
</dbReference>
<dbReference type="HAMAP" id="MF_00377">
    <property type="entry name" value="DnaA_bact"/>
    <property type="match status" value="1"/>
</dbReference>
<evidence type="ECO:0000256" key="7">
    <source>
        <dbReference type="ARBA" id="ARBA00023125"/>
    </source>
</evidence>
<protein>
    <recommendedName>
        <fullName evidence="8 9">Chromosomal replication initiator protein DnaA</fullName>
    </recommendedName>
</protein>
<dbReference type="InterPro" id="IPR013317">
    <property type="entry name" value="DnaA_dom"/>
</dbReference>
<evidence type="ECO:0000256" key="10">
    <source>
        <dbReference type="RuleBase" id="RU000577"/>
    </source>
</evidence>
<feature type="binding site" evidence="8">
    <location>
        <position position="170"/>
    </location>
    <ligand>
        <name>ATP</name>
        <dbReference type="ChEBI" id="CHEBI:30616"/>
    </ligand>
</feature>
<feature type="domain" description="AAA+ ATPase" evidence="13">
    <location>
        <begin position="155"/>
        <end position="290"/>
    </location>
</feature>
<dbReference type="InterPro" id="IPR027417">
    <property type="entry name" value="P-loop_NTPase"/>
</dbReference>
<comment type="caution">
    <text evidence="15">The sequence shown here is derived from an EMBL/GenBank/DDBJ whole genome shotgun (WGS) entry which is preliminary data.</text>
</comment>
<dbReference type="Pfam" id="PF08299">
    <property type="entry name" value="Bac_DnaA_C"/>
    <property type="match status" value="1"/>
</dbReference>
<dbReference type="InterPro" id="IPR013159">
    <property type="entry name" value="DnaA_C"/>
</dbReference>
<comment type="subcellular location">
    <subcellularLocation>
        <location evidence="8">Cytoplasm</location>
    </subcellularLocation>
</comment>
<dbReference type="PANTHER" id="PTHR30050">
    <property type="entry name" value="CHROMOSOMAL REPLICATION INITIATOR PROTEIN DNAA"/>
    <property type="match status" value="1"/>
</dbReference>